<feature type="region of interest" description="Disordered" evidence="1">
    <location>
        <begin position="1"/>
        <end position="40"/>
    </location>
</feature>
<dbReference type="SUPFAM" id="SSF50370">
    <property type="entry name" value="Ricin B-like lectins"/>
    <property type="match status" value="1"/>
</dbReference>
<dbReference type="InterPro" id="IPR035992">
    <property type="entry name" value="Ricin_B-like_lectins"/>
</dbReference>
<feature type="domain" description="Ricin B lectin" evidence="2">
    <location>
        <begin position="202"/>
        <end position="328"/>
    </location>
</feature>
<reference evidence="3 4" key="1">
    <citation type="journal article" date="2010" name="Genome Biol. Evol.">
        <title>The sequence of a 1.8-mb bacterial linear plasmid reveals a rich evolutionary reservoir of secondary metabolic pathways.</title>
        <authorList>
            <person name="Medema M.H."/>
            <person name="Trefzer A."/>
            <person name="Kovalchuk A."/>
            <person name="van den Berg M."/>
            <person name="Mueller U."/>
            <person name="Heijne W."/>
            <person name="Wu L."/>
            <person name="Alam M.T."/>
            <person name="Ronning C.M."/>
            <person name="Nierman W.C."/>
            <person name="Bovenberg R.A.L."/>
            <person name="Breitling R."/>
            <person name="Takano E."/>
        </authorList>
    </citation>
    <scope>NUCLEOTIDE SEQUENCE [LARGE SCALE GENOMIC DNA]</scope>
    <source>
        <strain evidence="4">ATCC 27064 / DSM 738 / JCM 4710 / NBRC 13307 / NCIMB 12785 / NRRL 3585 / VKM Ac-602</strain>
    </source>
</reference>
<feature type="compositionally biased region" description="Low complexity" evidence="1">
    <location>
        <begin position="118"/>
        <end position="130"/>
    </location>
</feature>
<dbReference type="RefSeq" id="WP_003962720.1">
    <property type="nucleotide sequence ID" value="NZ_CM000913.1"/>
</dbReference>
<dbReference type="STRING" id="1901.BB341_00800"/>
<feature type="compositionally biased region" description="Low complexity" evidence="1">
    <location>
        <begin position="83"/>
        <end position="101"/>
    </location>
</feature>
<protein>
    <submittedName>
        <fullName evidence="3">Putative hydrolytic protein</fullName>
    </submittedName>
</protein>
<dbReference type="SMART" id="SM00458">
    <property type="entry name" value="RICIN"/>
    <property type="match status" value="1"/>
</dbReference>
<feature type="compositionally biased region" description="Gly residues" evidence="1">
    <location>
        <begin position="131"/>
        <end position="141"/>
    </location>
</feature>
<dbReference type="PROSITE" id="PS50231">
    <property type="entry name" value="RICIN_B_LECTIN"/>
    <property type="match status" value="1"/>
</dbReference>
<dbReference type="KEGG" id="sclf:BB341_00800"/>
<dbReference type="AlphaFoldDB" id="E2Q1I9"/>
<feature type="region of interest" description="Disordered" evidence="1">
    <location>
        <begin position="64"/>
        <end position="208"/>
    </location>
</feature>
<organism evidence="3 4">
    <name type="scientific">Streptomyces clavuligerus</name>
    <dbReference type="NCBI Taxonomy" id="1901"/>
    <lineage>
        <taxon>Bacteria</taxon>
        <taxon>Bacillati</taxon>
        <taxon>Actinomycetota</taxon>
        <taxon>Actinomycetes</taxon>
        <taxon>Kitasatosporales</taxon>
        <taxon>Streptomycetaceae</taxon>
        <taxon>Streptomyces</taxon>
    </lineage>
</organism>
<keyword evidence="4" id="KW-1185">Reference proteome</keyword>
<feature type="compositionally biased region" description="Pro residues" evidence="1">
    <location>
        <begin position="1"/>
        <end position="15"/>
    </location>
</feature>
<gene>
    <name evidence="3" type="ORF">SCLAV_5548</name>
</gene>
<evidence type="ECO:0000259" key="2">
    <source>
        <dbReference type="SMART" id="SM00458"/>
    </source>
</evidence>
<proteinExistence type="predicted"/>
<evidence type="ECO:0000313" key="3">
    <source>
        <dbReference type="EMBL" id="EFG10615.1"/>
    </source>
</evidence>
<dbReference type="InterPro" id="IPR000772">
    <property type="entry name" value="Ricin_B_lectin"/>
</dbReference>
<dbReference type="EMBL" id="CM000913">
    <property type="protein sequence ID" value="EFG10615.1"/>
    <property type="molecule type" value="Genomic_DNA"/>
</dbReference>
<evidence type="ECO:0000256" key="1">
    <source>
        <dbReference type="SAM" id="MobiDB-lite"/>
    </source>
</evidence>
<name>E2Q1I9_STRCL</name>
<dbReference type="OrthoDB" id="4175653at2"/>
<accession>E2Q1I9</accession>
<feature type="compositionally biased region" description="Gly residues" evidence="1">
    <location>
        <begin position="161"/>
        <end position="171"/>
    </location>
</feature>
<evidence type="ECO:0000313" key="4">
    <source>
        <dbReference type="Proteomes" id="UP000002357"/>
    </source>
</evidence>
<dbReference type="Pfam" id="PF00652">
    <property type="entry name" value="Ricin_B_lectin"/>
    <property type="match status" value="1"/>
</dbReference>
<dbReference type="eggNOG" id="COG1318">
    <property type="taxonomic scope" value="Bacteria"/>
</dbReference>
<dbReference type="GeneID" id="93728061"/>
<dbReference type="Gene3D" id="2.80.10.50">
    <property type="match status" value="1"/>
</dbReference>
<feature type="compositionally biased region" description="Pro residues" evidence="1">
    <location>
        <begin position="174"/>
        <end position="201"/>
    </location>
</feature>
<dbReference type="Proteomes" id="UP000002357">
    <property type="component" value="Chromosome"/>
</dbReference>
<sequence>MPSSPPPHEPKPPGSGRPSFSDTFSAHPAHPQRGTRPGRRVWTTLLSAGAVTAVCALTVSLAGQIDLSTDEGRSERTAAVAKPSASAPSSAPPASAAPSPRTADDTPRQPRPRTPGKPAAAQPPARDGAAGTDGGGPGAGADRGRADGGAPPAAAPPPRTGDGGGGSGGGTPPRAAPRPKPAARPATRPPAVKPKPKPPAPRGTRITGVASGRCLDVAGGRVTDGAKVVLNDCTGTSGRRWEFRPDGTVRTGGYCMDVAWGSTADGALVQIARCSGNPAQTFVLSTQNDLVNPQANKCVDAKDFGTTKGTPIQIWGCGGATNQKWRTR</sequence>